<dbReference type="HOGENOM" id="CLU_2796467_0_0_1"/>
<dbReference type="EMBL" id="JH816220">
    <property type="protein sequence ID" value="EKC19354.1"/>
    <property type="molecule type" value="Genomic_DNA"/>
</dbReference>
<proteinExistence type="predicted"/>
<organism evidence="1">
    <name type="scientific">Magallana gigas</name>
    <name type="common">Pacific oyster</name>
    <name type="synonym">Crassostrea gigas</name>
    <dbReference type="NCBI Taxonomy" id="29159"/>
    <lineage>
        <taxon>Eukaryota</taxon>
        <taxon>Metazoa</taxon>
        <taxon>Spiralia</taxon>
        <taxon>Lophotrochozoa</taxon>
        <taxon>Mollusca</taxon>
        <taxon>Bivalvia</taxon>
        <taxon>Autobranchia</taxon>
        <taxon>Pteriomorphia</taxon>
        <taxon>Ostreida</taxon>
        <taxon>Ostreoidea</taxon>
        <taxon>Ostreidae</taxon>
        <taxon>Magallana</taxon>
    </lineage>
</organism>
<dbReference type="InParanoid" id="K1PKD3"/>
<dbReference type="AlphaFoldDB" id="K1PKD3"/>
<accession>K1PKD3</accession>
<protein>
    <submittedName>
        <fullName evidence="1">Uncharacterized protein</fullName>
    </submittedName>
</protein>
<gene>
    <name evidence="1" type="ORF">CGI_10008762</name>
</gene>
<evidence type="ECO:0000313" key="1">
    <source>
        <dbReference type="EMBL" id="EKC19354.1"/>
    </source>
</evidence>
<sequence>MTLSHPVIYMGTPSHTVLMWPLPLGYPRQAIALRLHLSPGFGATNAEIFSNLRFLRKFEFFSPNCATK</sequence>
<name>K1PKD3_MAGGI</name>
<reference evidence="1" key="1">
    <citation type="journal article" date="2012" name="Nature">
        <title>The oyster genome reveals stress adaptation and complexity of shell formation.</title>
        <authorList>
            <person name="Zhang G."/>
            <person name="Fang X."/>
            <person name="Guo X."/>
            <person name="Li L."/>
            <person name="Luo R."/>
            <person name="Xu F."/>
            <person name="Yang P."/>
            <person name="Zhang L."/>
            <person name="Wang X."/>
            <person name="Qi H."/>
            <person name="Xiong Z."/>
            <person name="Que H."/>
            <person name="Xie Y."/>
            <person name="Holland P.W."/>
            <person name="Paps J."/>
            <person name="Zhu Y."/>
            <person name="Wu F."/>
            <person name="Chen Y."/>
            <person name="Wang J."/>
            <person name="Peng C."/>
            <person name="Meng J."/>
            <person name="Yang L."/>
            <person name="Liu J."/>
            <person name="Wen B."/>
            <person name="Zhang N."/>
            <person name="Huang Z."/>
            <person name="Zhu Q."/>
            <person name="Feng Y."/>
            <person name="Mount A."/>
            <person name="Hedgecock D."/>
            <person name="Xu Z."/>
            <person name="Liu Y."/>
            <person name="Domazet-Loso T."/>
            <person name="Du Y."/>
            <person name="Sun X."/>
            <person name="Zhang S."/>
            <person name="Liu B."/>
            <person name="Cheng P."/>
            <person name="Jiang X."/>
            <person name="Li J."/>
            <person name="Fan D."/>
            <person name="Wang W."/>
            <person name="Fu W."/>
            <person name="Wang T."/>
            <person name="Wang B."/>
            <person name="Zhang J."/>
            <person name="Peng Z."/>
            <person name="Li Y."/>
            <person name="Li N."/>
            <person name="Wang J."/>
            <person name="Chen M."/>
            <person name="He Y."/>
            <person name="Tan F."/>
            <person name="Song X."/>
            <person name="Zheng Q."/>
            <person name="Huang R."/>
            <person name="Yang H."/>
            <person name="Du X."/>
            <person name="Chen L."/>
            <person name="Yang M."/>
            <person name="Gaffney P.M."/>
            <person name="Wang S."/>
            <person name="Luo L."/>
            <person name="She Z."/>
            <person name="Ming Y."/>
            <person name="Huang W."/>
            <person name="Zhang S."/>
            <person name="Huang B."/>
            <person name="Zhang Y."/>
            <person name="Qu T."/>
            <person name="Ni P."/>
            <person name="Miao G."/>
            <person name="Wang J."/>
            <person name="Wang Q."/>
            <person name="Steinberg C.E."/>
            <person name="Wang H."/>
            <person name="Li N."/>
            <person name="Qian L."/>
            <person name="Zhang G."/>
            <person name="Li Y."/>
            <person name="Yang H."/>
            <person name="Liu X."/>
            <person name="Wang J."/>
            <person name="Yin Y."/>
            <person name="Wang J."/>
        </authorList>
    </citation>
    <scope>NUCLEOTIDE SEQUENCE [LARGE SCALE GENOMIC DNA]</scope>
    <source>
        <strain evidence="1">05x7-T-G4-1.051#20</strain>
    </source>
</reference>